<reference evidence="1 2" key="1">
    <citation type="submission" date="2019-01" db="EMBL/GenBank/DDBJ databases">
        <title>A draft genome assembly of the solar-powered sea slug Elysia chlorotica.</title>
        <authorList>
            <person name="Cai H."/>
            <person name="Li Q."/>
            <person name="Fang X."/>
            <person name="Li J."/>
            <person name="Curtis N.E."/>
            <person name="Altenburger A."/>
            <person name="Shibata T."/>
            <person name="Feng M."/>
            <person name="Maeda T."/>
            <person name="Schwartz J.A."/>
            <person name="Shigenobu S."/>
            <person name="Lundholm N."/>
            <person name="Nishiyama T."/>
            <person name="Yang H."/>
            <person name="Hasebe M."/>
            <person name="Li S."/>
            <person name="Pierce S.K."/>
            <person name="Wang J."/>
        </authorList>
    </citation>
    <scope>NUCLEOTIDE SEQUENCE [LARGE SCALE GENOMIC DNA]</scope>
    <source>
        <strain evidence="1">EC2010</strain>
        <tissue evidence="1">Whole organism of an adult</tissue>
    </source>
</reference>
<organism evidence="1 2">
    <name type="scientific">Elysia chlorotica</name>
    <name type="common">Eastern emerald elysia</name>
    <name type="synonym">Sea slug</name>
    <dbReference type="NCBI Taxonomy" id="188477"/>
    <lineage>
        <taxon>Eukaryota</taxon>
        <taxon>Metazoa</taxon>
        <taxon>Spiralia</taxon>
        <taxon>Lophotrochozoa</taxon>
        <taxon>Mollusca</taxon>
        <taxon>Gastropoda</taxon>
        <taxon>Heterobranchia</taxon>
        <taxon>Euthyneura</taxon>
        <taxon>Panpulmonata</taxon>
        <taxon>Sacoglossa</taxon>
        <taxon>Placobranchoidea</taxon>
        <taxon>Plakobranchidae</taxon>
        <taxon>Elysia</taxon>
    </lineage>
</organism>
<name>A0A3S1BE10_ELYCH</name>
<proteinExistence type="predicted"/>
<dbReference type="AlphaFoldDB" id="A0A3S1BE10"/>
<dbReference type="Proteomes" id="UP000271974">
    <property type="component" value="Unassembled WGS sequence"/>
</dbReference>
<protein>
    <submittedName>
        <fullName evidence="1">Uncharacterized protein</fullName>
    </submittedName>
</protein>
<evidence type="ECO:0000313" key="2">
    <source>
        <dbReference type="Proteomes" id="UP000271974"/>
    </source>
</evidence>
<dbReference type="EMBL" id="RQTK01000147">
    <property type="protein sequence ID" value="RUS86199.1"/>
    <property type="molecule type" value="Genomic_DNA"/>
</dbReference>
<gene>
    <name evidence="1" type="ORF">EGW08_006045</name>
</gene>
<evidence type="ECO:0000313" key="1">
    <source>
        <dbReference type="EMBL" id="RUS86199.1"/>
    </source>
</evidence>
<comment type="caution">
    <text evidence="1">The sequence shown here is derived from an EMBL/GenBank/DDBJ whole genome shotgun (WGS) entry which is preliminary data.</text>
</comment>
<keyword evidence="2" id="KW-1185">Reference proteome</keyword>
<sequence length="109" mass="12709">MAVPEKLEFEADFDRVMEVRVEMPGRAPVCLPVWLLTEDFDQWTVGQEKQRLLGPQGQPHLYSMAVNIDHRDPKIGDESSLEVMLDSEPMMRYEKNLQNGYILFQLIEQ</sequence>
<dbReference type="OrthoDB" id="10554527at2759"/>
<accession>A0A3S1BE10</accession>